<dbReference type="EMBL" id="VSSQ01009741">
    <property type="protein sequence ID" value="MPM42464.1"/>
    <property type="molecule type" value="Genomic_DNA"/>
</dbReference>
<dbReference type="InterPro" id="IPR002890">
    <property type="entry name" value="MG2"/>
</dbReference>
<protein>
    <recommendedName>
        <fullName evidence="1">Macroglobulin domain-containing protein</fullName>
    </recommendedName>
</protein>
<dbReference type="AlphaFoldDB" id="A0A644ZY11"/>
<gene>
    <name evidence="2" type="ORF">SDC9_89129</name>
</gene>
<name>A0A644ZY11_9ZZZZ</name>
<accession>A0A644ZY11</accession>
<organism evidence="2">
    <name type="scientific">bioreactor metagenome</name>
    <dbReference type="NCBI Taxonomy" id="1076179"/>
    <lineage>
        <taxon>unclassified sequences</taxon>
        <taxon>metagenomes</taxon>
        <taxon>ecological metagenomes</taxon>
    </lineage>
</organism>
<feature type="domain" description="Macroglobulin" evidence="1">
    <location>
        <begin position="36"/>
        <end position="126"/>
    </location>
</feature>
<reference evidence="2" key="1">
    <citation type="submission" date="2019-08" db="EMBL/GenBank/DDBJ databases">
        <authorList>
            <person name="Kucharzyk K."/>
            <person name="Murdoch R.W."/>
            <person name="Higgins S."/>
            <person name="Loffler F."/>
        </authorList>
    </citation>
    <scope>NUCLEOTIDE SEQUENCE</scope>
</reference>
<evidence type="ECO:0000313" key="2">
    <source>
        <dbReference type="EMBL" id="MPM42464.1"/>
    </source>
</evidence>
<dbReference type="Pfam" id="PF01835">
    <property type="entry name" value="MG2"/>
    <property type="match status" value="1"/>
</dbReference>
<sequence>MSIIFLLNITGIIFAQDSDEVISRFTDQLMRFPHEKIYVQTDKSAYLSGERVWLRSHLIEATSNMPAFLSRYVYIELFNPFDELLQRIKVRPDSIGVYSGYLDLDEEFPEGSYTIRAYTQYMRNQGNEVFFKRTIQVLDPYSLQIEPLPNFVVNGNRVNVNFRFVDATTGDTIAPEIVTFKLLDETARSISPDKNNNFKWNFTQTKKREHRNLLLGIVHNGRKYNKYYPIPYDANDFDVTFHPEGGYLVPDQMCKVGFKALNPSGLSEEIVGTLFNSKDEVIVNFSSMKFGMGFLCSLLKEMKNIMLSVRQRTVK</sequence>
<evidence type="ECO:0000259" key="1">
    <source>
        <dbReference type="Pfam" id="PF01835"/>
    </source>
</evidence>
<dbReference type="GO" id="GO:0004866">
    <property type="term" value="F:endopeptidase inhibitor activity"/>
    <property type="evidence" value="ECO:0007669"/>
    <property type="project" value="InterPro"/>
</dbReference>
<dbReference type="Gene3D" id="2.60.40.1930">
    <property type="match status" value="1"/>
</dbReference>
<proteinExistence type="predicted"/>
<comment type="caution">
    <text evidence="2">The sequence shown here is derived from an EMBL/GenBank/DDBJ whole genome shotgun (WGS) entry which is preliminary data.</text>
</comment>